<dbReference type="Pfam" id="PF00403">
    <property type="entry name" value="HMA"/>
    <property type="match status" value="1"/>
</dbReference>
<dbReference type="RefSeq" id="WP_090123550.1">
    <property type="nucleotide sequence ID" value="NZ_FNNJ01000006.1"/>
</dbReference>
<keyword evidence="1" id="KW-0732">Signal</keyword>
<accession>A0A1H3C338</accession>
<protein>
    <submittedName>
        <fullName evidence="3">Heavy-metal-associated domain-containing protein</fullName>
    </submittedName>
</protein>
<reference evidence="3 4" key="1">
    <citation type="submission" date="2016-10" db="EMBL/GenBank/DDBJ databases">
        <authorList>
            <person name="de Groot N.N."/>
        </authorList>
    </citation>
    <scope>NUCLEOTIDE SEQUENCE [LARGE SCALE GENOMIC DNA]</scope>
    <source>
        <strain evidence="3 4">DSM 24956</strain>
    </source>
</reference>
<dbReference type="STRING" id="762486.SAMN05444411_10633"/>
<name>A0A1H3C338_9FLAO</name>
<keyword evidence="4" id="KW-1185">Reference proteome</keyword>
<evidence type="ECO:0000256" key="1">
    <source>
        <dbReference type="SAM" id="SignalP"/>
    </source>
</evidence>
<dbReference type="Proteomes" id="UP000199595">
    <property type="component" value="Unassembled WGS sequence"/>
</dbReference>
<evidence type="ECO:0000313" key="4">
    <source>
        <dbReference type="Proteomes" id="UP000199595"/>
    </source>
</evidence>
<feature type="domain" description="HMA" evidence="2">
    <location>
        <begin position="30"/>
        <end position="88"/>
    </location>
</feature>
<gene>
    <name evidence="3" type="ORF">SAMN05444411_10633</name>
</gene>
<proteinExistence type="predicted"/>
<dbReference type="Gene3D" id="3.30.70.100">
    <property type="match status" value="1"/>
</dbReference>
<feature type="signal peptide" evidence="1">
    <location>
        <begin position="1"/>
        <end position="19"/>
    </location>
</feature>
<dbReference type="InterPro" id="IPR006121">
    <property type="entry name" value="HMA_dom"/>
</dbReference>
<dbReference type="SUPFAM" id="SSF55008">
    <property type="entry name" value="HMA, heavy metal-associated domain"/>
    <property type="match status" value="1"/>
</dbReference>
<evidence type="ECO:0000259" key="2">
    <source>
        <dbReference type="Pfam" id="PF00403"/>
    </source>
</evidence>
<organism evidence="3 4">
    <name type="scientific">Lutibacter oricola</name>
    <dbReference type="NCBI Taxonomy" id="762486"/>
    <lineage>
        <taxon>Bacteria</taxon>
        <taxon>Pseudomonadati</taxon>
        <taxon>Bacteroidota</taxon>
        <taxon>Flavobacteriia</taxon>
        <taxon>Flavobacteriales</taxon>
        <taxon>Flavobacteriaceae</taxon>
        <taxon>Lutibacter</taxon>
    </lineage>
</organism>
<sequence>MKKILLIIGILFISISTQAQEKKKNARTSFEVNGVCEMCKDRIEKATLKTKGVKFCSWSIETHQLSVIYDQRKLDELTIHKNIAAVGHDTKKVKATDEAYNNLHHCCKYNREKPEYGH</sequence>
<dbReference type="OrthoDB" id="5513217at2"/>
<dbReference type="GO" id="GO:0046872">
    <property type="term" value="F:metal ion binding"/>
    <property type="evidence" value="ECO:0007669"/>
    <property type="project" value="InterPro"/>
</dbReference>
<feature type="chain" id="PRO_5011496200" evidence="1">
    <location>
        <begin position="20"/>
        <end position="118"/>
    </location>
</feature>
<evidence type="ECO:0000313" key="3">
    <source>
        <dbReference type="EMBL" id="SDX48475.1"/>
    </source>
</evidence>
<dbReference type="InterPro" id="IPR036163">
    <property type="entry name" value="HMA_dom_sf"/>
</dbReference>
<dbReference type="AlphaFoldDB" id="A0A1H3C338"/>
<dbReference type="EMBL" id="FNNJ01000006">
    <property type="protein sequence ID" value="SDX48475.1"/>
    <property type="molecule type" value="Genomic_DNA"/>
</dbReference>